<sequence length="597" mass="66333">MILQSLARYYEYLRDRHPERVAPPGWCRRDVAFRLEIGSDGSLKAIIPSAEKRGWSTIVPEQVKRSSGIAANAFCDNSSYFLGIDGKGKPDRAEKCFNASRKLHLSLLQNIKSSAAKAVVSFFETWSPANAAEHPLLKTAGDALFVGNMVFSFEGEEVLEDADVRRAWDTANRSDADGGAVMRCLVTGEEAPIARLHPPIKGIADAQPMGASLVGFNSAAFESYGHDGEQGLNAPVSERAAFAYATALNYLLSDPLHHMRLGDTTMVYWAEGEDDDTCADIACMMFGGIPPEQRGKGGEDRDEKLHAILRAVSGGLPVGDVDMDAPFYVLGLAPNAARVSVRFFVRDSFGSILSNIAQHYERMDIVHAPHEWDYVYPFQILKEIENPNAKKPSISPSIAGGLIRSILEDLPYPEALFENALLRTRASRDDSDTHTRKVSRGRMAILKAYLIKNRKERITMGLDEERTDVPYVLGRMFAMFEDIQYAANYKPNTSVTLNATVKDKYFNAACATPALIFPTLVALSEAHARKARRDNPGAAVRFDKRMRAYMWCLEDIPESLTQKEQSIFYLGYYHQSQHDIQERTKNKASVAEAEQEA</sequence>
<protein>
    <submittedName>
        <fullName evidence="1">Type I-C CRISPR-associated protein Cas8c/Csd1</fullName>
    </submittedName>
</protein>
<dbReference type="Pfam" id="PF09709">
    <property type="entry name" value="Cas_Csd1"/>
    <property type="match status" value="1"/>
</dbReference>
<keyword evidence="2" id="KW-1185">Reference proteome</keyword>
<dbReference type="CDD" id="cd09757">
    <property type="entry name" value="Cas8c_I-C"/>
    <property type="match status" value="1"/>
</dbReference>
<name>A0A3N0AYM4_9ACTN</name>
<dbReference type="AlphaFoldDB" id="A0A3N0AYM4"/>
<dbReference type="NCBIfam" id="TIGR01863">
    <property type="entry name" value="cas_Csd1"/>
    <property type="match status" value="1"/>
</dbReference>
<accession>A0A3N0AYM4</accession>
<dbReference type="EMBL" id="QIBX01000009">
    <property type="protein sequence ID" value="RNL39957.1"/>
    <property type="molecule type" value="Genomic_DNA"/>
</dbReference>
<proteinExistence type="predicted"/>
<dbReference type="RefSeq" id="WP_123208911.1">
    <property type="nucleotide sequence ID" value="NZ_JBHTHO010000009.1"/>
</dbReference>
<evidence type="ECO:0000313" key="2">
    <source>
        <dbReference type="Proteomes" id="UP000269591"/>
    </source>
</evidence>
<dbReference type="InterPro" id="IPR010144">
    <property type="entry name" value="CRISPR-assoc_prot_Csd1-typ"/>
</dbReference>
<comment type="caution">
    <text evidence="1">The sequence shown here is derived from an EMBL/GenBank/DDBJ whole genome shotgun (WGS) entry which is preliminary data.</text>
</comment>
<gene>
    <name evidence="1" type="primary">cas8c</name>
    <name evidence="1" type="ORF">DMP06_06395</name>
</gene>
<evidence type="ECO:0000313" key="1">
    <source>
        <dbReference type="EMBL" id="RNL39957.1"/>
    </source>
</evidence>
<dbReference type="Proteomes" id="UP000269591">
    <property type="component" value="Unassembled WGS sequence"/>
</dbReference>
<reference evidence="2" key="1">
    <citation type="submission" date="2018-05" db="EMBL/GenBank/DDBJ databases">
        <title>Genome Sequencing of selected type strains of the family Eggerthellaceae.</title>
        <authorList>
            <person name="Danylec N."/>
            <person name="Stoll D.A."/>
            <person name="Doetsch A."/>
            <person name="Huch M."/>
        </authorList>
    </citation>
    <scope>NUCLEOTIDE SEQUENCE [LARGE SCALE GENOMIC DNA]</scope>
    <source>
        <strain evidence="2">DSM 24851</strain>
    </source>
</reference>
<dbReference type="OrthoDB" id="9778918at2"/>
<organism evidence="1 2">
    <name type="scientific">Slackia equolifaciens</name>
    <dbReference type="NCBI Taxonomy" id="498718"/>
    <lineage>
        <taxon>Bacteria</taxon>
        <taxon>Bacillati</taxon>
        <taxon>Actinomycetota</taxon>
        <taxon>Coriobacteriia</taxon>
        <taxon>Eggerthellales</taxon>
        <taxon>Eggerthellaceae</taxon>
        <taxon>Slackia</taxon>
    </lineage>
</organism>